<dbReference type="EMBL" id="BGPR01000398">
    <property type="protein sequence ID" value="GBM18052.1"/>
    <property type="molecule type" value="Genomic_DNA"/>
</dbReference>
<dbReference type="SUPFAM" id="SSF56672">
    <property type="entry name" value="DNA/RNA polymerases"/>
    <property type="match status" value="1"/>
</dbReference>
<sequence>MTLVNFGATCSPFLLAATLRHHALKFREEFPKEHELVEKCVYVDDLISGADSETEAMDIHREMKDVMQRASFNMRKWMTSSRTLQQKWREGKFWIASLLKTVVARFWDTSGKATEK</sequence>
<name>A0A4Y2DMM3_ARAVE</name>
<keyword evidence="2" id="KW-1185">Reference proteome</keyword>
<dbReference type="OrthoDB" id="6436442at2759"/>
<evidence type="ECO:0000313" key="2">
    <source>
        <dbReference type="Proteomes" id="UP000499080"/>
    </source>
</evidence>
<dbReference type="Proteomes" id="UP000499080">
    <property type="component" value="Unassembled WGS sequence"/>
</dbReference>
<evidence type="ECO:0000313" key="1">
    <source>
        <dbReference type="EMBL" id="GBM18052.1"/>
    </source>
</evidence>
<evidence type="ECO:0008006" key="3">
    <source>
        <dbReference type="Google" id="ProtNLM"/>
    </source>
</evidence>
<gene>
    <name evidence="1" type="ORF">AVEN_75489_1</name>
</gene>
<dbReference type="AlphaFoldDB" id="A0A4Y2DMM3"/>
<protein>
    <recommendedName>
        <fullName evidence="3">Reverse transcriptase domain-containing protein</fullName>
    </recommendedName>
</protein>
<proteinExistence type="predicted"/>
<reference evidence="1 2" key="1">
    <citation type="journal article" date="2019" name="Sci. Rep.">
        <title>Orb-weaving spider Araneus ventricosus genome elucidates the spidroin gene catalogue.</title>
        <authorList>
            <person name="Kono N."/>
            <person name="Nakamura H."/>
            <person name="Ohtoshi R."/>
            <person name="Moran D.A.P."/>
            <person name="Shinohara A."/>
            <person name="Yoshida Y."/>
            <person name="Fujiwara M."/>
            <person name="Mori M."/>
            <person name="Tomita M."/>
            <person name="Arakawa K."/>
        </authorList>
    </citation>
    <scope>NUCLEOTIDE SEQUENCE [LARGE SCALE GENOMIC DNA]</scope>
</reference>
<organism evidence="1 2">
    <name type="scientific">Araneus ventricosus</name>
    <name type="common">Orbweaver spider</name>
    <name type="synonym">Epeira ventricosa</name>
    <dbReference type="NCBI Taxonomy" id="182803"/>
    <lineage>
        <taxon>Eukaryota</taxon>
        <taxon>Metazoa</taxon>
        <taxon>Ecdysozoa</taxon>
        <taxon>Arthropoda</taxon>
        <taxon>Chelicerata</taxon>
        <taxon>Arachnida</taxon>
        <taxon>Araneae</taxon>
        <taxon>Araneomorphae</taxon>
        <taxon>Entelegynae</taxon>
        <taxon>Araneoidea</taxon>
        <taxon>Araneidae</taxon>
        <taxon>Araneus</taxon>
    </lineage>
</organism>
<dbReference type="GO" id="GO:0071897">
    <property type="term" value="P:DNA biosynthetic process"/>
    <property type="evidence" value="ECO:0007669"/>
    <property type="project" value="UniProtKB-ARBA"/>
</dbReference>
<accession>A0A4Y2DMM3</accession>
<comment type="caution">
    <text evidence="1">The sequence shown here is derived from an EMBL/GenBank/DDBJ whole genome shotgun (WGS) entry which is preliminary data.</text>
</comment>
<dbReference type="InterPro" id="IPR043502">
    <property type="entry name" value="DNA/RNA_pol_sf"/>
</dbReference>